<accession>A0A1B1A0Q2</accession>
<reference evidence="1 2" key="1">
    <citation type="journal article" date="2016" name="ISME J.">
        <title>Global occurrence and heterogeneity of the Roseobacter-clade species Ruegeria mobilis.</title>
        <authorList>
            <person name="Sonnenschein E."/>
            <person name="Gram L."/>
        </authorList>
    </citation>
    <scope>NUCLEOTIDE SEQUENCE [LARGE SCALE GENOMIC DNA]</scope>
    <source>
        <strain evidence="1 2">F1926</strain>
    </source>
</reference>
<dbReference type="AlphaFoldDB" id="A0A1B1A0Q2"/>
<protein>
    <submittedName>
        <fullName evidence="1">Uncharacterized protein</fullName>
    </submittedName>
</protein>
<dbReference type="STRING" id="1265309.K529_005280"/>
<dbReference type="OrthoDB" id="2041081at2"/>
<evidence type="ECO:0000313" key="2">
    <source>
        <dbReference type="Proteomes" id="UP000013243"/>
    </source>
</evidence>
<dbReference type="Proteomes" id="UP000013243">
    <property type="component" value="Chromosome"/>
</dbReference>
<dbReference type="RefSeq" id="WP_065317474.1">
    <property type="nucleotide sequence ID" value="NZ_CP015230.1"/>
</dbReference>
<dbReference type="KEGG" id="rmb:K529_005280"/>
<proteinExistence type="predicted"/>
<dbReference type="EMBL" id="CP015230">
    <property type="protein sequence ID" value="ANP40174.1"/>
    <property type="molecule type" value="Genomic_DNA"/>
</dbReference>
<sequence length="236" mass="25309">MYINQSLSEQTLALFKTAGASQDGTEAPRTSLASSSVADQAVKFALSKIALAARAGEPAAPVFEGAGAGIPEEGGTYGGRFSDPAQRAKIFADAYARQAASDAFQAENGYKNRLSMGLYTANSMAQAQQPGMGHYETREDAVAAAAERLGDMITAAKQANWTRNTVTYPVDDSVARAETDSGFIWSHAKLEDAELALAELSPEQLTRAEEKQAHDLGHVDKWRTQSRMDVMSMNPR</sequence>
<gene>
    <name evidence="1" type="ORF">K529_005280</name>
</gene>
<dbReference type="GeneID" id="28249222"/>
<evidence type="ECO:0000313" key="1">
    <source>
        <dbReference type="EMBL" id="ANP40174.1"/>
    </source>
</evidence>
<name>A0A1B1A0Q2_9RHOB</name>
<organism evidence="1 2">
    <name type="scientific">Tritonibacter mobilis F1926</name>
    <dbReference type="NCBI Taxonomy" id="1265309"/>
    <lineage>
        <taxon>Bacteria</taxon>
        <taxon>Pseudomonadati</taxon>
        <taxon>Pseudomonadota</taxon>
        <taxon>Alphaproteobacteria</taxon>
        <taxon>Rhodobacterales</taxon>
        <taxon>Paracoccaceae</taxon>
        <taxon>Tritonibacter</taxon>
    </lineage>
</organism>